<comment type="function">
    <text evidence="15">DNA ligase involved in DNA non-homologous end joining (NHEJ); required for double-strand break (DSB) repair.</text>
</comment>
<dbReference type="InterPro" id="IPR012309">
    <property type="entry name" value="DNA_ligase_ATP-dep_C"/>
</dbReference>
<evidence type="ECO:0000256" key="16">
    <source>
        <dbReference type="RuleBase" id="RU000617"/>
    </source>
</evidence>
<feature type="region of interest" description="Disordered" evidence="18">
    <location>
        <begin position="932"/>
        <end position="954"/>
    </location>
</feature>
<dbReference type="PROSITE" id="PS50172">
    <property type="entry name" value="BRCT"/>
    <property type="match status" value="2"/>
</dbReference>
<comment type="caution">
    <text evidence="21">The sequence shown here is derived from an EMBL/GenBank/DDBJ whole genome shotgun (WGS) entry which is preliminary data.</text>
</comment>
<dbReference type="GO" id="GO:0046872">
    <property type="term" value="F:metal ion binding"/>
    <property type="evidence" value="ECO:0007669"/>
    <property type="project" value="UniProtKB-KW"/>
</dbReference>
<feature type="compositionally biased region" description="Polar residues" evidence="18">
    <location>
        <begin position="932"/>
        <end position="949"/>
    </location>
</feature>
<evidence type="ECO:0000256" key="2">
    <source>
        <dbReference type="ARBA" id="ARBA00004123"/>
    </source>
</evidence>
<evidence type="ECO:0000256" key="11">
    <source>
        <dbReference type="ARBA" id="ARBA00023172"/>
    </source>
</evidence>
<dbReference type="GO" id="GO:0005524">
    <property type="term" value="F:ATP binding"/>
    <property type="evidence" value="ECO:0007669"/>
    <property type="project" value="UniProtKB-KW"/>
</dbReference>
<dbReference type="Pfam" id="PF04679">
    <property type="entry name" value="DNA_ligase_A_C"/>
    <property type="match status" value="1"/>
</dbReference>
<dbReference type="InterPro" id="IPR012308">
    <property type="entry name" value="DNA_ligase_ATP-dep_N"/>
</dbReference>
<feature type="region of interest" description="Disordered" evidence="18">
    <location>
        <begin position="1"/>
        <end position="24"/>
    </location>
</feature>
<comment type="cofactor">
    <cofactor evidence="1">
        <name>Mg(2+)</name>
        <dbReference type="ChEBI" id="CHEBI:18420"/>
    </cofactor>
</comment>
<dbReference type="PROSITE" id="PS50160">
    <property type="entry name" value="DNA_LIGASE_A3"/>
    <property type="match status" value="1"/>
</dbReference>
<dbReference type="InterPro" id="IPR012340">
    <property type="entry name" value="NA-bd_OB-fold"/>
</dbReference>
<dbReference type="Gene3D" id="3.30.470.30">
    <property type="entry name" value="DNA ligase/mRNA capping enzyme"/>
    <property type="match status" value="1"/>
</dbReference>
<evidence type="ECO:0000313" key="22">
    <source>
        <dbReference type="Proteomes" id="UP001172681"/>
    </source>
</evidence>
<evidence type="ECO:0000256" key="1">
    <source>
        <dbReference type="ARBA" id="ARBA00001946"/>
    </source>
</evidence>
<keyword evidence="6" id="KW-0677">Repeat</keyword>
<dbReference type="GO" id="GO:0003910">
    <property type="term" value="F:DNA ligase (ATP) activity"/>
    <property type="evidence" value="ECO:0007669"/>
    <property type="project" value="UniProtKB-EC"/>
</dbReference>
<evidence type="ECO:0000256" key="17">
    <source>
        <dbReference type="RuleBase" id="RU004196"/>
    </source>
</evidence>
<dbReference type="AlphaFoldDB" id="A0AA39D402"/>
<evidence type="ECO:0000256" key="12">
    <source>
        <dbReference type="ARBA" id="ARBA00023204"/>
    </source>
</evidence>
<dbReference type="SUPFAM" id="SSF56091">
    <property type="entry name" value="DNA ligase/mRNA capping enzyme, catalytic domain"/>
    <property type="match status" value="1"/>
</dbReference>
<dbReference type="SUPFAM" id="SSF50249">
    <property type="entry name" value="Nucleic acid-binding proteins"/>
    <property type="match status" value="1"/>
</dbReference>
<keyword evidence="7 16" id="KW-0547">Nucleotide-binding</keyword>
<dbReference type="FunFam" id="1.10.3260.10:FF:000008">
    <property type="entry name" value="DNA ligase 4"/>
    <property type="match status" value="1"/>
</dbReference>
<keyword evidence="12 16" id="KW-0234">DNA repair</keyword>
<dbReference type="InterPro" id="IPR036420">
    <property type="entry name" value="BRCT_dom_sf"/>
</dbReference>
<evidence type="ECO:0000256" key="14">
    <source>
        <dbReference type="ARBA" id="ARBA00034003"/>
    </source>
</evidence>
<dbReference type="Pfam" id="PF01068">
    <property type="entry name" value="DNA_ligase_A_M"/>
    <property type="match status" value="1"/>
</dbReference>
<evidence type="ECO:0000256" key="13">
    <source>
        <dbReference type="ARBA" id="ARBA00023242"/>
    </source>
</evidence>
<evidence type="ECO:0000256" key="8">
    <source>
        <dbReference type="ARBA" id="ARBA00022763"/>
    </source>
</evidence>
<dbReference type="FunFam" id="3.30.470.30:FF:000013">
    <property type="entry name" value="DNA ligase"/>
    <property type="match status" value="1"/>
</dbReference>
<dbReference type="Gene3D" id="2.40.50.140">
    <property type="entry name" value="Nucleic acid-binding proteins"/>
    <property type="match status" value="1"/>
</dbReference>
<dbReference type="EMBL" id="JAPDRN010000005">
    <property type="protein sequence ID" value="KAJ9644908.1"/>
    <property type="molecule type" value="Genomic_DNA"/>
</dbReference>
<dbReference type="PANTHER" id="PTHR45997">
    <property type="entry name" value="DNA LIGASE 4"/>
    <property type="match status" value="1"/>
</dbReference>
<dbReference type="NCBIfam" id="TIGR00574">
    <property type="entry name" value="dnl1"/>
    <property type="match status" value="1"/>
</dbReference>
<dbReference type="InterPro" id="IPR029710">
    <property type="entry name" value="LIG4"/>
</dbReference>
<dbReference type="InterPro" id="IPR021536">
    <property type="entry name" value="DNA_ligase_IV_dom"/>
</dbReference>
<dbReference type="GO" id="GO:0006303">
    <property type="term" value="P:double-strand break repair via nonhomologous end joining"/>
    <property type="evidence" value="ECO:0007669"/>
    <property type="project" value="TreeGrafter"/>
</dbReference>
<evidence type="ECO:0000256" key="6">
    <source>
        <dbReference type="ARBA" id="ARBA00022737"/>
    </source>
</evidence>
<proteinExistence type="inferred from homology"/>
<keyword evidence="11 16" id="KW-0233">DNA recombination</keyword>
<feature type="domain" description="BRCT" evidence="20">
    <location>
        <begin position="969"/>
        <end position="1041"/>
    </location>
</feature>
<dbReference type="InterPro" id="IPR044125">
    <property type="entry name" value="Adenylation_DNA_ligase_IV"/>
</dbReference>
<name>A0AA39D402_9EURO</name>
<dbReference type="PROSITE" id="PS00333">
    <property type="entry name" value="DNA_LIGASE_A2"/>
    <property type="match status" value="1"/>
</dbReference>
<dbReference type="PANTHER" id="PTHR45997:SF1">
    <property type="entry name" value="DNA LIGASE 4"/>
    <property type="match status" value="1"/>
</dbReference>
<dbReference type="Pfam" id="PF16589">
    <property type="entry name" value="BRCT_2"/>
    <property type="match status" value="1"/>
</dbReference>
<dbReference type="Gene3D" id="1.10.3260.10">
    <property type="entry name" value="DNA ligase, ATP-dependent, N-terminal domain"/>
    <property type="match status" value="1"/>
</dbReference>
<evidence type="ECO:0000256" key="9">
    <source>
        <dbReference type="ARBA" id="ARBA00022840"/>
    </source>
</evidence>
<keyword evidence="13" id="KW-0539">Nucleus</keyword>
<comment type="similarity">
    <text evidence="3 17">Belongs to the ATP-dependent DNA ligase family.</text>
</comment>
<dbReference type="Pfam" id="PF04675">
    <property type="entry name" value="DNA_ligase_A_N"/>
    <property type="match status" value="1"/>
</dbReference>
<evidence type="ECO:0000313" key="21">
    <source>
        <dbReference type="EMBL" id="KAJ9644908.1"/>
    </source>
</evidence>
<evidence type="ECO:0000256" key="15">
    <source>
        <dbReference type="ARBA" id="ARBA00043870"/>
    </source>
</evidence>
<dbReference type="InterPro" id="IPR001357">
    <property type="entry name" value="BRCT_dom"/>
</dbReference>
<dbReference type="InterPro" id="IPR012310">
    <property type="entry name" value="DNA_ligase_ATP-dep_cent"/>
</dbReference>
<evidence type="ECO:0000256" key="10">
    <source>
        <dbReference type="ARBA" id="ARBA00022842"/>
    </source>
</evidence>
<dbReference type="InterPro" id="IPR016059">
    <property type="entry name" value="DNA_ligase_ATP-dep_CS"/>
</dbReference>
<accession>A0AA39D402</accession>
<dbReference type="GO" id="GO:0032807">
    <property type="term" value="C:DNA ligase IV complex"/>
    <property type="evidence" value="ECO:0007669"/>
    <property type="project" value="TreeGrafter"/>
</dbReference>
<organism evidence="21 22">
    <name type="scientific">Knufia peltigerae</name>
    <dbReference type="NCBI Taxonomy" id="1002370"/>
    <lineage>
        <taxon>Eukaryota</taxon>
        <taxon>Fungi</taxon>
        <taxon>Dikarya</taxon>
        <taxon>Ascomycota</taxon>
        <taxon>Pezizomycotina</taxon>
        <taxon>Eurotiomycetes</taxon>
        <taxon>Chaetothyriomycetidae</taxon>
        <taxon>Chaetothyriales</taxon>
        <taxon>Trichomeriaceae</taxon>
        <taxon>Knufia</taxon>
    </lineage>
</organism>
<evidence type="ECO:0000256" key="18">
    <source>
        <dbReference type="SAM" id="MobiDB-lite"/>
    </source>
</evidence>
<keyword evidence="5" id="KW-0479">Metal-binding</keyword>
<keyword evidence="10" id="KW-0460">Magnesium</keyword>
<keyword evidence="9 16" id="KW-0067">ATP-binding</keyword>
<sequence length="1042" mass="118429">MSDIDGMNVDHESGGQPDRAEIERQLDEEYPNRPYNKHRALPFHTLIRDLFQPLLDNRRTKTTNPAGVNRRKLGPDGQSTSPSEMRRAIIERYISRWRRDVGPDFFPAFRLIIPDKDRERGVYGLKEKILAKLLVKVLKIDKHSEDGQNLLDWKLPGKGSGSNSSGDFALRCHEVLAKREMRTGYGDMGIDEVNELLDKLSAAPREEHQLPILTEFYKRMNADELTWLIRIILKSMKVGATEKTFFHIWHPDAENLFNISSNLRRVCWELWDPDKRLDKEESGIALMQCFQPQLAQYTQASLKKVVQKLQPTPDEQEFWIEEKLDGERMQLHMITDDKVVGGKRFQFWSRKGKDYTYLYGNGLYDDKGALTQFLKNCFKEGVENIILDGEMITWDPKENAPVPFGTLKTAALAETRNPFAEGQRPLFRVFDILLLNDKVLTPYVLSDRRRALDECVQSEPGRLEVHPYKVATGPEEVETALREVIAEGAEGLVLKNPRGAYKLDDRNGDWQKIKPEYMKDHGESLDCLIIGGFYGSGRRGGQLSSFMCGLRVSGSVNVQSQSQNRSQTQEQGQSQSTGSSQKFLSFFKVGGGLNANDYATIRHDTDGKWHKWDTKRPPTKYIDLGGTQAHFEKPDMWIKPEDSLVVEVKAAQVVPSDDYGCGMTLRFPRFKRLRRDRDWTNALSMEEFQDIRKTIEDTVKQKALAIDEKKKEKRKATSRKKVVTVAGYNAKEVNNVKLPVGPQGNVFAGLTFYIMTESTPPAPKKSKLELEALVKANGGKIVQTHTVVKDTVCIASRRTVKVASLEKSGEKEIVKPIWIFDSLDQARHDFATGYPEAVVPFERGRHLFFAPKGLADCWVENVDEYGDSFARDVTMDELRDIMDKMDEIEDVDDGDGEESRIPDLFPEYLDMKGFMFRGLVLVFDTPASNMTATTPSTSNQNGLKESNPGTAAGHEYTDITTRNIASFGGANILPYTEVTAIPDKEKPEVTHIIAHADSDLKALRREVSRWPGRRIPRILRATWIQDCWKEGTKVNEEAYVAR</sequence>
<dbReference type="SMART" id="SM00292">
    <property type="entry name" value="BRCT"/>
    <property type="match status" value="2"/>
</dbReference>
<evidence type="ECO:0000256" key="7">
    <source>
        <dbReference type="ARBA" id="ARBA00022741"/>
    </source>
</evidence>
<dbReference type="PROSITE" id="PS00697">
    <property type="entry name" value="DNA_LIGASE_A1"/>
    <property type="match status" value="1"/>
</dbReference>
<feature type="region of interest" description="Disordered" evidence="18">
    <location>
        <begin position="559"/>
        <end position="579"/>
    </location>
</feature>
<protein>
    <recommendedName>
        <fullName evidence="16">DNA ligase</fullName>
        <ecNumber evidence="16">6.5.1.1</ecNumber>
    </recommendedName>
</protein>
<evidence type="ECO:0000256" key="5">
    <source>
        <dbReference type="ARBA" id="ARBA00022723"/>
    </source>
</evidence>
<evidence type="ECO:0000256" key="3">
    <source>
        <dbReference type="ARBA" id="ARBA00007572"/>
    </source>
</evidence>
<dbReference type="GO" id="GO:0006297">
    <property type="term" value="P:nucleotide-excision repair, DNA gap filling"/>
    <property type="evidence" value="ECO:0007669"/>
    <property type="project" value="TreeGrafter"/>
</dbReference>
<comment type="subcellular location">
    <subcellularLocation>
        <location evidence="2">Nucleus</location>
    </subcellularLocation>
</comment>
<dbReference type="InterPro" id="IPR000977">
    <property type="entry name" value="DNA_ligase_ATP-dep"/>
</dbReference>
<evidence type="ECO:0000259" key="20">
    <source>
        <dbReference type="PROSITE" id="PS50172"/>
    </source>
</evidence>
<feature type="domain" description="ATP-dependent DNA ligase family profile" evidence="19">
    <location>
        <begin position="427"/>
        <end position="552"/>
    </location>
</feature>
<dbReference type="InterPro" id="IPR036599">
    <property type="entry name" value="DNA_ligase_N_sf"/>
</dbReference>
<dbReference type="CDD" id="cd07968">
    <property type="entry name" value="OBF_DNA_ligase_IV"/>
    <property type="match status" value="1"/>
</dbReference>
<dbReference type="Pfam" id="PF11411">
    <property type="entry name" value="DNA_ligase_IV"/>
    <property type="match status" value="1"/>
</dbReference>
<dbReference type="EC" id="6.5.1.1" evidence="16"/>
<feature type="region of interest" description="Disordered" evidence="18">
    <location>
        <begin position="58"/>
        <end position="83"/>
    </location>
</feature>
<evidence type="ECO:0000259" key="19">
    <source>
        <dbReference type="PROSITE" id="PS50160"/>
    </source>
</evidence>
<comment type="catalytic activity">
    <reaction evidence="14 16">
        <text>ATP + (deoxyribonucleotide)n-3'-hydroxyl + 5'-phospho-(deoxyribonucleotide)m = (deoxyribonucleotide)n+m + AMP + diphosphate.</text>
        <dbReference type="EC" id="6.5.1.1"/>
    </reaction>
</comment>
<dbReference type="Proteomes" id="UP001172681">
    <property type="component" value="Unassembled WGS sequence"/>
</dbReference>
<gene>
    <name evidence="21" type="primary">LIG4</name>
    <name evidence="21" type="ORF">H2204_001370</name>
</gene>
<dbReference type="GO" id="GO:0071897">
    <property type="term" value="P:DNA biosynthetic process"/>
    <property type="evidence" value="ECO:0007669"/>
    <property type="project" value="InterPro"/>
</dbReference>
<keyword evidence="22" id="KW-1185">Reference proteome</keyword>
<dbReference type="GO" id="GO:0003677">
    <property type="term" value="F:DNA binding"/>
    <property type="evidence" value="ECO:0007669"/>
    <property type="project" value="InterPro"/>
</dbReference>
<reference evidence="21" key="1">
    <citation type="submission" date="2022-10" db="EMBL/GenBank/DDBJ databases">
        <title>Culturing micro-colonial fungi from biological soil crusts in the Mojave desert and describing Neophaeococcomyces mojavensis, and introducing the new genera and species Taxawa tesnikishii.</title>
        <authorList>
            <person name="Kurbessoian T."/>
            <person name="Stajich J.E."/>
        </authorList>
    </citation>
    <scope>NUCLEOTIDE SEQUENCE</scope>
    <source>
        <strain evidence="21">TK_35</strain>
    </source>
</reference>
<dbReference type="GO" id="GO:0006310">
    <property type="term" value="P:DNA recombination"/>
    <property type="evidence" value="ECO:0007669"/>
    <property type="project" value="UniProtKB-KW"/>
</dbReference>
<keyword evidence="8 16" id="KW-0227">DNA damage</keyword>
<dbReference type="CDD" id="cd07903">
    <property type="entry name" value="Adenylation_DNA_ligase_IV"/>
    <property type="match status" value="1"/>
</dbReference>
<feature type="compositionally biased region" description="Basic and acidic residues" evidence="18">
    <location>
        <begin position="8"/>
        <end position="24"/>
    </location>
</feature>
<feature type="domain" description="BRCT" evidence="20">
    <location>
        <begin position="742"/>
        <end position="827"/>
    </location>
</feature>
<dbReference type="Gene3D" id="3.40.50.10190">
    <property type="entry name" value="BRCT domain"/>
    <property type="match status" value="2"/>
</dbReference>
<dbReference type="SUPFAM" id="SSF52113">
    <property type="entry name" value="BRCT domain"/>
    <property type="match status" value="2"/>
</dbReference>
<evidence type="ECO:0000256" key="4">
    <source>
        <dbReference type="ARBA" id="ARBA00022598"/>
    </source>
</evidence>
<keyword evidence="4 16" id="KW-0436">Ligase</keyword>